<sequence length="292" mass="33744">MAIEYIGINYFPLLTGFFHCDKIELLTAIFGIKGPYAVIMLLCKIYTDGYYISWGKEQCMIFARKLGPEYDKETMGDIVNMLVEKEFFDKESYEKYEILTSTEIQKVWMEATSRRKRDLAKLPYLLIECTDSKSNNKNNSKNECKKQDDADNMQTEMKLNTENADSVRTETELNAENADIFRQSKVKQSKAEKSKELPPSNPPTGEKDGYEDNYALLPLPPDYTLDEHTHNYYGLLENLKLHKVKEIAEITAILRLSDYGRKGTAIWKLLAKTHWNKIEAPGKYIIKVLRSS</sequence>
<evidence type="ECO:0000313" key="3">
    <source>
        <dbReference type="EMBL" id="KAA3761445.1"/>
    </source>
</evidence>
<feature type="domain" description="Lin1244/Lin1753-like N-terminal" evidence="2">
    <location>
        <begin position="10"/>
        <end position="104"/>
    </location>
</feature>
<evidence type="ECO:0000313" key="4">
    <source>
        <dbReference type="Proteomes" id="UP000422221"/>
    </source>
</evidence>
<protein>
    <submittedName>
        <fullName evidence="3">DUF4373 domain-containing protein</fullName>
    </submittedName>
</protein>
<dbReference type="PANTHER" id="PTHR39196">
    <property type="entry name" value="PRIMOSOME, DNAD SUBUNIT"/>
    <property type="match status" value="1"/>
</dbReference>
<accession>A0A7J4XFY4</accession>
<evidence type="ECO:0000259" key="2">
    <source>
        <dbReference type="Pfam" id="PF14297"/>
    </source>
</evidence>
<name>A0A7J4XFY4_9BACE</name>
<dbReference type="RefSeq" id="WP_130058743.1">
    <property type="nucleotide sequence ID" value="NZ_JADNPJ010000014.1"/>
</dbReference>
<evidence type="ECO:0000256" key="1">
    <source>
        <dbReference type="SAM" id="MobiDB-lite"/>
    </source>
</evidence>
<dbReference type="AlphaFoldDB" id="A0A7J4XFY4"/>
<feature type="region of interest" description="Disordered" evidence="1">
    <location>
        <begin position="159"/>
        <end position="213"/>
    </location>
</feature>
<proteinExistence type="predicted"/>
<comment type="caution">
    <text evidence="3">The sequence shown here is derived from an EMBL/GenBank/DDBJ whole genome shotgun (WGS) entry which is preliminary data.</text>
</comment>
<reference evidence="3 4" key="1">
    <citation type="journal article" date="2019" name="Nat. Med.">
        <title>A library of human gut bacterial isolates paired with longitudinal multiomics data enables mechanistic microbiome research.</title>
        <authorList>
            <person name="Poyet M."/>
            <person name="Groussin M."/>
            <person name="Gibbons S.M."/>
            <person name="Avila-Pacheco J."/>
            <person name="Jiang X."/>
            <person name="Kearney S.M."/>
            <person name="Perrotta A.R."/>
            <person name="Berdy B."/>
            <person name="Zhao S."/>
            <person name="Lieberman T.D."/>
            <person name="Swanson P.K."/>
            <person name="Smith M."/>
            <person name="Roesemann S."/>
            <person name="Alexander J.E."/>
            <person name="Rich S.A."/>
            <person name="Livny J."/>
            <person name="Vlamakis H."/>
            <person name="Clish C."/>
            <person name="Bullock K."/>
            <person name="Deik A."/>
            <person name="Scott J."/>
            <person name="Pierce K.A."/>
            <person name="Xavier R.J."/>
            <person name="Alm E.J."/>
        </authorList>
    </citation>
    <scope>NUCLEOTIDE SEQUENCE [LARGE SCALE GENOMIC DNA]</scope>
    <source>
        <strain evidence="3 4">BIOML-A10</strain>
    </source>
</reference>
<dbReference type="PANTHER" id="PTHR39196:SF1">
    <property type="entry name" value="PRIMOSOME, DNAD SUBUNIT"/>
    <property type="match status" value="1"/>
</dbReference>
<organism evidence="3 4">
    <name type="scientific">Bacteroides salyersiae</name>
    <dbReference type="NCBI Taxonomy" id="291644"/>
    <lineage>
        <taxon>Bacteria</taxon>
        <taxon>Pseudomonadati</taxon>
        <taxon>Bacteroidota</taxon>
        <taxon>Bacteroidia</taxon>
        <taxon>Bacteroidales</taxon>
        <taxon>Bacteroidaceae</taxon>
        <taxon>Bacteroides</taxon>
    </lineage>
</organism>
<dbReference type="Pfam" id="PF14297">
    <property type="entry name" value="Lin1244_N"/>
    <property type="match status" value="1"/>
</dbReference>
<dbReference type="Proteomes" id="UP000422221">
    <property type="component" value="Unassembled WGS sequence"/>
</dbReference>
<dbReference type="EMBL" id="VWMK01000017">
    <property type="protein sequence ID" value="KAA3761445.1"/>
    <property type="molecule type" value="Genomic_DNA"/>
</dbReference>
<gene>
    <name evidence="3" type="ORF">F3F73_16245</name>
</gene>
<dbReference type="InterPro" id="IPR025400">
    <property type="entry name" value="Lin1244/Lin1753-like_N"/>
</dbReference>